<evidence type="ECO:0000256" key="3">
    <source>
        <dbReference type="ARBA" id="ARBA00022989"/>
    </source>
</evidence>
<comment type="caution">
    <text evidence="7">The sequence shown here is derived from an EMBL/GenBank/DDBJ whole genome shotgun (WGS) entry which is preliminary data.</text>
</comment>
<evidence type="ECO:0000256" key="4">
    <source>
        <dbReference type="ARBA" id="ARBA00023136"/>
    </source>
</evidence>
<feature type="transmembrane region" description="Helical" evidence="5">
    <location>
        <begin position="92"/>
        <end position="112"/>
    </location>
</feature>
<feature type="transmembrane region" description="Helical" evidence="5">
    <location>
        <begin position="312"/>
        <end position="329"/>
    </location>
</feature>
<dbReference type="RefSeq" id="XP_068347802.1">
    <property type="nucleotide sequence ID" value="XM_068512493.1"/>
</dbReference>
<dbReference type="VEuPathDB" id="TrichDB:TRFO_39183"/>
<dbReference type="EMBL" id="MLAK01001301">
    <property type="protein sequence ID" value="OHS94665.1"/>
    <property type="molecule type" value="Genomic_DNA"/>
</dbReference>
<dbReference type="Pfam" id="PF00664">
    <property type="entry name" value="ABC_membrane"/>
    <property type="match status" value="1"/>
</dbReference>
<keyword evidence="8" id="KW-1185">Reference proteome</keyword>
<dbReference type="SUPFAM" id="SSF52540">
    <property type="entry name" value="P-loop containing nucleoside triphosphate hydrolases"/>
    <property type="match status" value="1"/>
</dbReference>
<dbReference type="CDD" id="cd18577">
    <property type="entry name" value="ABC_6TM_Pgp_ABCB1_D1_like"/>
    <property type="match status" value="1"/>
</dbReference>
<feature type="domain" description="ABC transmembrane type-1" evidence="6">
    <location>
        <begin position="57"/>
        <end position="329"/>
    </location>
</feature>
<evidence type="ECO:0000313" key="7">
    <source>
        <dbReference type="EMBL" id="OHS94665.1"/>
    </source>
</evidence>
<dbReference type="InterPro" id="IPR011527">
    <property type="entry name" value="ABC1_TM_dom"/>
</dbReference>
<gene>
    <name evidence="7" type="ORF">TRFO_39183</name>
</gene>
<dbReference type="InterPro" id="IPR036640">
    <property type="entry name" value="ABC1_TM_sf"/>
</dbReference>
<dbReference type="Pfam" id="PF00005">
    <property type="entry name" value="ABC_tran"/>
    <property type="match status" value="1"/>
</dbReference>
<dbReference type="OrthoDB" id="6500128at2759"/>
<organism evidence="7 8">
    <name type="scientific">Tritrichomonas foetus</name>
    <dbReference type="NCBI Taxonomy" id="1144522"/>
    <lineage>
        <taxon>Eukaryota</taxon>
        <taxon>Metamonada</taxon>
        <taxon>Parabasalia</taxon>
        <taxon>Tritrichomonadida</taxon>
        <taxon>Tritrichomonadidae</taxon>
        <taxon>Tritrichomonas</taxon>
    </lineage>
</organism>
<evidence type="ECO:0000259" key="6">
    <source>
        <dbReference type="PROSITE" id="PS50929"/>
    </source>
</evidence>
<keyword evidence="2 5" id="KW-0812">Transmembrane</keyword>
<dbReference type="InterPro" id="IPR039421">
    <property type="entry name" value="Type_1_exporter"/>
</dbReference>
<dbReference type="Gene3D" id="3.40.50.300">
    <property type="entry name" value="P-loop containing nucleotide triphosphate hydrolases"/>
    <property type="match status" value="1"/>
</dbReference>
<reference evidence="7" key="1">
    <citation type="submission" date="2016-10" db="EMBL/GenBank/DDBJ databases">
        <authorList>
            <person name="Benchimol M."/>
            <person name="Almeida L.G."/>
            <person name="Vasconcelos A.T."/>
            <person name="Perreira-Neves A."/>
            <person name="Rosa I.A."/>
            <person name="Tasca T."/>
            <person name="Bogo M.R."/>
            <person name="de Souza W."/>
        </authorList>
    </citation>
    <scope>NUCLEOTIDE SEQUENCE [LARGE SCALE GENOMIC DNA]</scope>
    <source>
        <strain evidence="7">K</strain>
    </source>
</reference>
<dbReference type="InterPro" id="IPR003439">
    <property type="entry name" value="ABC_transporter-like_ATP-bd"/>
</dbReference>
<dbReference type="PANTHER" id="PTHR43394">
    <property type="entry name" value="ATP-DEPENDENT PERMEASE MDL1, MITOCHONDRIAL"/>
    <property type="match status" value="1"/>
</dbReference>
<dbReference type="Proteomes" id="UP000179807">
    <property type="component" value="Unassembled WGS sequence"/>
</dbReference>
<keyword evidence="3 5" id="KW-1133">Transmembrane helix</keyword>
<accession>A0A1J4J7N3</accession>
<protein>
    <submittedName>
        <fullName evidence="7">ABC transporter family protein</fullName>
    </submittedName>
</protein>
<dbReference type="PANTHER" id="PTHR43394:SF1">
    <property type="entry name" value="ATP-BINDING CASSETTE SUB-FAMILY B MEMBER 10, MITOCHONDRIAL"/>
    <property type="match status" value="1"/>
</dbReference>
<evidence type="ECO:0000256" key="2">
    <source>
        <dbReference type="ARBA" id="ARBA00022692"/>
    </source>
</evidence>
<evidence type="ECO:0000256" key="5">
    <source>
        <dbReference type="SAM" id="Phobius"/>
    </source>
</evidence>
<keyword evidence="4 5" id="KW-0472">Membrane</keyword>
<dbReference type="AlphaFoldDB" id="A0A1J4J7N3"/>
<dbReference type="InterPro" id="IPR027417">
    <property type="entry name" value="P-loop_NTPase"/>
</dbReference>
<sequence length="459" mass="51608">MNQRRNSSEYSNSYSYGSSTMNIKKEDIPKDEESKARGRLYKLLFSYPLAILAIIPSVAVGAGPICVFVFFGKILNNHTEHAITGIDNLDSIGKWCLYMVILTVVVAICKFLDTYLWIRIGSTFTNNLKSQLFESLMRNEVAFYDVTSVGSILTLLGEDTQLVQDNFGTTKGTQCQNIGQFFVGTILCYVYNWKLALVSTCIIPYAIIVIKGFSSCIEKHITKKYYYTSQLMTMSEESLAAIRTVRGFNQEDYEYERFQTTTDNIVHENIVFGRYITAMLTLVILGVWAAIIGNMYFGGTLIDKGELEGGDLMSVFGFMMMGTMGIIMLQTSMQAEQKAISSGARILRMIEYIPSIPFSGGDIIDDFKGHIEFRNVSFKYPTRDVYVLRNVSFVIKPGEMGALVGHSGSGKSTCVQLLERYYDATEGCVLLDGRDITTLDPRWLHQKISLVSQEPMLFQ</sequence>
<evidence type="ECO:0000256" key="1">
    <source>
        <dbReference type="ARBA" id="ARBA00004141"/>
    </source>
</evidence>
<proteinExistence type="predicted"/>
<dbReference type="GO" id="GO:0005524">
    <property type="term" value="F:ATP binding"/>
    <property type="evidence" value="ECO:0007669"/>
    <property type="project" value="InterPro"/>
</dbReference>
<dbReference type="GO" id="GO:0015421">
    <property type="term" value="F:ABC-type oligopeptide transporter activity"/>
    <property type="evidence" value="ECO:0007669"/>
    <property type="project" value="TreeGrafter"/>
</dbReference>
<dbReference type="SUPFAM" id="SSF90123">
    <property type="entry name" value="ABC transporter transmembrane region"/>
    <property type="match status" value="1"/>
</dbReference>
<dbReference type="GO" id="GO:0005743">
    <property type="term" value="C:mitochondrial inner membrane"/>
    <property type="evidence" value="ECO:0007669"/>
    <property type="project" value="TreeGrafter"/>
</dbReference>
<dbReference type="GO" id="GO:0016887">
    <property type="term" value="F:ATP hydrolysis activity"/>
    <property type="evidence" value="ECO:0007669"/>
    <property type="project" value="InterPro"/>
</dbReference>
<evidence type="ECO:0000313" key="8">
    <source>
        <dbReference type="Proteomes" id="UP000179807"/>
    </source>
</evidence>
<dbReference type="Gene3D" id="1.20.1560.10">
    <property type="entry name" value="ABC transporter type 1, transmembrane domain"/>
    <property type="match status" value="1"/>
</dbReference>
<dbReference type="GeneID" id="94847197"/>
<name>A0A1J4J7N3_9EUKA</name>
<dbReference type="PROSITE" id="PS50929">
    <property type="entry name" value="ABC_TM1F"/>
    <property type="match status" value="1"/>
</dbReference>
<comment type="subcellular location">
    <subcellularLocation>
        <location evidence="1">Membrane</location>
        <topology evidence="1">Multi-pass membrane protein</topology>
    </subcellularLocation>
</comment>
<dbReference type="GO" id="GO:0090374">
    <property type="term" value="P:oligopeptide export from mitochondrion"/>
    <property type="evidence" value="ECO:0007669"/>
    <property type="project" value="TreeGrafter"/>
</dbReference>
<feature type="transmembrane region" description="Helical" evidence="5">
    <location>
        <begin position="275"/>
        <end position="297"/>
    </location>
</feature>
<feature type="transmembrane region" description="Helical" evidence="5">
    <location>
        <begin position="44"/>
        <end position="72"/>
    </location>
</feature>